<gene>
    <name evidence="4" type="ORF">OG398_10975</name>
</gene>
<protein>
    <submittedName>
        <fullName evidence="4">Linear amide C-N hydrolase</fullName>
    </submittedName>
</protein>
<dbReference type="PANTHER" id="PTHR35527">
    <property type="entry name" value="CHOLOYLGLYCINE HYDROLASE"/>
    <property type="match status" value="1"/>
</dbReference>
<dbReference type="Pfam" id="PF02275">
    <property type="entry name" value="CBAH"/>
    <property type="match status" value="1"/>
</dbReference>
<comment type="similarity">
    <text evidence="1">Belongs to the peptidase C59 family.</text>
</comment>
<evidence type="ECO:0000259" key="3">
    <source>
        <dbReference type="Pfam" id="PF02275"/>
    </source>
</evidence>
<dbReference type="GO" id="GO:0016787">
    <property type="term" value="F:hydrolase activity"/>
    <property type="evidence" value="ECO:0007669"/>
    <property type="project" value="UniProtKB-KW"/>
</dbReference>
<dbReference type="AlphaFoldDB" id="A0AAU2VMM1"/>
<dbReference type="InterPro" id="IPR052193">
    <property type="entry name" value="Peptidase_C59"/>
</dbReference>
<dbReference type="Gene3D" id="3.60.60.10">
    <property type="entry name" value="Penicillin V Acylase, Chain A"/>
    <property type="match status" value="1"/>
</dbReference>
<accession>A0AAU2VMM1</accession>
<evidence type="ECO:0000256" key="2">
    <source>
        <dbReference type="ARBA" id="ARBA00022801"/>
    </source>
</evidence>
<dbReference type="EMBL" id="CP108313">
    <property type="protein sequence ID" value="WTW68750.1"/>
    <property type="molecule type" value="Genomic_DNA"/>
</dbReference>
<keyword evidence="2 4" id="KW-0378">Hydrolase</keyword>
<name>A0AAU2VMM1_9ACTN</name>
<evidence type="ECO:0000313" key="4">
    <source>
        <dbReference type="EMBL" id="WTW68750.1"/>
    </source>
</evidence>
<dbReference type="SUPFAM" id="SSF56235">
    <property type="entry name" value="N-terminal nucleophile aminohydrolases (Ntn hydrolases)"/>
    <property type="match status" value="1"/>
</dbReference>
<dbReference type="CDD" id="cd01902">
    <property type="entry name" value="Ntn_CGH"/>
    <property type="match status" value="1"/>
</dbReference>
<sequence length="328" mass="35093">MCTRALWADAGGAVLAGRNMDWMEEMATNLWAFPRGMAREDGLDGTLTWASVYGSVVAAAHDLMTVDGVNEAGLAAHQLFLPESDYGERDESRPALSVAVWMQYVLDNFATVADAVAWIESSQLQVVAQTDPSSGKPVTLHMALDDRSGDSAVVEYLDGTPRVHHDRAYTVVTNSPPFEEQLARLRTIEGLGGAEPLPGGTDPSDRFARAAYYLSRLPQPGSTTEAVASLLSVMRNAAQPFRVADPDKPYASQTIWRTLVDLTNGIYVYESTSRPNIVWVRVSGLDLSDGAPALKLDLAGDTGLEGGLVGDVTGSFTQAPAMSFLPAG</sequence>
<organism evidence="4">
    <name type="scientific">Streptomyces sp. NBC_00008</name>
    <dbReference type="NCBI Taxonomy" id="2903610"/>
    <lineage>
        <taxon>Bacteria</taxon>
        <taxon>Bacillati</taxon>
        <taxon>Actinomycetota</taxon>
        <taxon>Actinomycetes</taxon>
        <taxon>Kitasatosporales</taxon>
        <taxon>Streptomycetaceae</taxon>
        <taxon>Streptomyces</taxon>
    </lineage>
</organism>
<dbReference type="InterPro" id="IPR029132">
    <property type="entry name" value="CBAH/NAAA_C"/>
</dbReference>
<evidence type="ECO:0000256" key="1">
    <source>
        <dbReference type="ARBA" id="ARBA00006625"/>
    </source>
</evidence>
<dbReference type="InterPro" id="IPR029055">
    <property type="entry name" value="Ntn_hydrolases_N"/>
</dbReference>
<feature type="domain" description="Choloylglycine hydrolase/NAAA C-terminal" evidence="3">
    <location>
        <begin position="2"/>
        <end position="287"/>
    </location>
</feature>
<dbReference type="PANTHER" id="PTHR35527:SF2">
    <property type="entry name" value="HYDROLASE"/>
    <property type="match status" value="1"/>
</dbReference>
<reference evidence="4" key="1">
    <citation type="submission" date="2022-10" db="EMBL/GenBank/DDBJ databases">
        <title>The complete genomes of actinobacterial strains from the NBC collection.</title>
        <authorList>
            <person name="Joergensen T.S."/>
            <person name="Alvarez Arevalo M."/>
            <person name="Sterndorff E.B."/>
            <person name="Faurdal D."/>
            <person name="Vuksanovic O."/>
            <person name="Mourched A.-S."/>
            <person name="Charusanti P."/>
            <person name="Shaw S."/>
            <person name="Blin K."/>
            <person name="Weber T."/>
        </authorList>
    </citation>
    <scope>NUCLEOTIDE SEQUENCE</scope>
    <source>
        <strain evidence="4">NBC_00008</strain>
    </source>
</reference>
<proteinExistence type="inferred from homology"/>